<dbReference type="GeneTree" id="ENSGT01070000253760"/>
<evidence type="ECO:0000256" key="4">
    <source>
        <dbReference type="ARBA" id="ARBA00022737"/>
    </source>
</evidence>
<dbReference type="PROSITE" id="PS51830">
    <property type="entry name" value="FIIND"/>
    <property type="match status" value="1"/>
</dbReference>
<dbReference type="Pfam" id="PF13553">
    <property type="entry name" value="FIIND"/>
    <property type="match status" value="1"/>
</dbReference>
<dbReference type="Pfam" id="PF23679">
    <property type="entry name" value="UPA-FIIND"/>
    <property type="match status" value="1"/>
</dbReference>
<dbReference type="Gene3D" id="3.80.10.10">
    <property type="entry name" value="Ribonuclease Inhibitor"/>
    <property type="match status" value="1"/>
</dbReference>
<dbReference type="Proteomes" id="UP000694568">
    <property type="component" value="Unplaced"/>
</dbReference>
<evidence type="ECO:0000313" key="8">
    <source>
        <dbReference type="Proteomes" id="UP000694568"/>
    </source>
</evidence>
<dbReference type="PANTHER" id="PTHR24106">
    <property type="entry name" value="NACHT, LRR AND CARD DOMAINS-CONTAINING"/>
    <property type="match status" value="1"/>
</dbReference>
<reference evidence="7" key="2">
    <citation type="submission" date="2025-09" db="UniProtKB">
        <authorList>
            <consortium name="Ensembl"/>
        </authorList>
    </citation>
    <scope>IDENTIFICATION</scope>
</reference>
<evidence type="ECO:0000256" key="3">
    <source>
        <dbReference type="ARBA" id="ARBA00022614"/>
    </source>
</evidence>
<feature type="region of interest" description="Disordered" evidence="5">
    <location>
        <begin position="530"/>
        <end position="566"/>
    </location>
</feature>
<dbReference type="Pfam" id="PF13516">
    <property type="entry name" value="LRR_6"/>
    <property type="match status" value="3"/>
</dbReference>
<feature type="compositionally biased region" description="Basic and acidic residues" evidence="5">
    <location>
        <begin position="239"/>
        <end position="255"/>
    </location>
</feature>
<evidence type="ECO:0000256" key="5">
    <source>
        <dbReference type="SAM" id="MobiDB-lite"/>
    </source>
</evidence>
<dbReference type="InterPro" id="IPR001611">
    <property type="entry name" value="Leu-rich_rpt"/>
</dbReference>
<keyword evidence="4" id="KW-0677">Repeat</keyword>
<name>A0A8C9ZRM1_SANLU</name>
<evidence type="ECO:0000313" key="7">
    <source>
        <dbReference type="Ensembl" id="ENSSLUP00000043355.1"/>
    </source>
</evidence>
<dbReference type="GO" id="GO:0005829">
    <property type="term" value="C:cytosol"/>
    <property type="evidence" value="ECO:0007669"/>
    <property type="project" value="UniProtKB-SubCell"/>
</dbReference>
<dbReference type="AlphaFoldDB" id="A0A8C9ZRM1"/>
<evidence type="ECO:0000256" key="1">
    <source>
        <dbReference type="ARBA" id="ARBA00004514"/>
    </source>
</evidence>
<feature type="domain" description="FIIND" evidence="6">
    <location>
        <begin position="267"/>
        <end position="547"/>
    </location>
</feature>
<feature type="region of interest" description="Disordered" evidence="5">
    <location>
        <begin position="212"/>
        <end position="255"/>
    </location>
</feature>
<comment type="subcellular location">
    <subcellularLocation>
        <location evidence="1">Cytoplasm</location>
        <location evidence="1">Cytosol</location>
    </subcellularLocation>
</comment>
<keyword evidence="2" id="KW-0963">Cytoplasm</keyword>
<proteinExistence type="predicted"/>
<dbReference type="InterPro" id="IPR032675">
    <property type="entry name" value="LRR_dom_sf"/>
</dbReference>
<dbReference type="InterPro" id="IPR025307">
    <property type="entry name" value="FIIND_dom"/>
</dbReference>
<accession>A0A8C9ZRM1</accession>
<dbReference type="FunFam" id="3.80.10.10:FF:000947">
    <property type="entry name" value="Si:dkey-286j17.4"/>
    <property type="match status" value="1"/>
</dbReference>
<feature type="compositionally biased region" description="Basic and acidic residues" evidence="5">
    <location>
        <begin position="216"/>
        <end position="228"/>
    </location>
</feature>
<reference evidence="7" key="1">
    <citation type="submission" date="2025-08" db="UniProtKB">
        <authorList>
            <consortium name="Ensembl"/>
        </authorList>
    </citation>
    <scope>IDENTIFICATION</scope>
</reference>
<dbReference type="Ensembl" id="ENSSLUT00000044731.1">
    <property type="protein sequence ID" value="ENSSLUP00000043355.1"/>
    <property type="gene ID" value="ENSSLUG00000019238.1"/>
</dbReference>
<feature type="compositionally biased region" description="Acidic residues" evidence="5">
    <location>
        <begin position="548"/>
        <end position="559"/>
    </location>
</feature>
<protein>
    <recommendedName>
        <fullName evidence="6">FIIND domain-containing protein</fullName>
    </recommendedName>
</protein>
<dbReference type="SUPFAM" id="SSF52047">
    <property type="entry name" value="RNI-like"/>
    <property type="match status" value="1"/>
</dbReference>
<organism evidence="7 8">
    <name type="scientific">Sander lucioperca</name>
    <name type="common">Pike-perch</name>
    <name type="synonym">Perca lucioperca</name>
    <dbReference type="NCBI Taxonomy" id="283035"/>
    <lineage>
        <taxon>Eukaryota</taxon>
        <taxon>Metazoa</taxon>
        <taxon>Chordata</taxon>
        <taxon>Craniata</taxon>
        <taxon>Vertebrata</taxon>
        <taxon>Euteleostomi</taxon>
        <taxon>Actinopterygii</taxon>
        <taxon>Neopterygii</taxon>
        <taxon>Teleostei</taxon>
        <taxon>Neoteleostei</taxon>
        <taxon>Acanthomorphata</taxon>
        <taxon>Eupercaria</taxon>
        <taxon>Perciformes</taxon>
        <taxon>Percoidei</taxon>
        <taxon>Percidae</taxon>
        <taxon>Luciopercinae</taxon>
        <taxon>Sander</taxon>
    </lineage>
</organism>
<dbReference type="SMART" id="SM00368">
    <property type="entry name" value="LRR_RI"/>
    <property type="match status" value="5"/>
</dbReference>
<evidence type="ECO:0000259" key="6">
    <source>
        <dbReference type="PROSITE" id="PS51830"/>
    </source>
</evidence>
<sequence length="566" mass="63738">MLQMSEEVLDELDLKKYNSSSEGRRRLLPAVRNCRKAVLSDCYLSETDCEVVASALKSNPSHLRELDLRDNNLKHSGVEHLCTGLQSPNCRLEALVLEYCRLSEVSCASLASALKSNPSHLRELNLSDNELQDSGVKLLCGFLESPHCRLETLRLESCSLSEISCASLVSALKSNPSHLKQLDLRDNNLKDSDVKQLCDLVESPNCRLETLEMDDRDYRAKPDRHEGDPSTSKTNLDVSEDRREDQLSPDDPERLKQQQLVCGEAPDTNEMSHFTPELLTESGKTSYRFRCPGSGVFQCDLTGLVFVTTQEAELLYNTVQWDESLLQSAGRMAAGPLFDIKCSEDGAVCQLHLPHCETKDALLVDGLLSVVHITDYGMSILEPLKITDTHVVVKVPHLSAFGLIWDFVRRFLNISLVIEAQVLLFLRPPDTGPRVLDVLLLPRNVLLDEVEKKQRGAKHIRISSKCHLSIDQSYSVHCQPEGFIIQPEHETFIPDYGPNYHPTFEVFLETIPEKVTLMVQDRERREVWRRNVSLKGPTGPNPRRNDPAEDSVPAEDSDPPEDRLLL</sequence>
<dbReference type="InterPro" id="IPR051261">
    <property type="entry name" value="NLR"/>
</dbReference>
<keyword evidence="8" id="KW-1185">Reference proteome</keyword>
<evidence type="ECO:0000256" key="2">
    <source>
        <dbReference type="ARBA" id="ARBA00022490"/>
    </source>
</evidence>
<keyword evidence="3" id="KW-0433">Leucine-rich repeat</keyword>
<dbReference type="PROSITE" id="PS51450">
    <property type="entry name" value="LRR"/>
    <property type="match status" value="1"/>
</dbReference>